<dbReference type="PROSITE" id="PS50888">
    <property type="entry name" value="BHLH"/>
    <property type="match status" value="1"/>
</dbReference>
<dbReference type="GO" id="GO:0046983">
    <property type="term" value="F:protein dimerization activity"/>
    <property type="evidence" value="ECO:0007669"/>
    <property type="project" value="InterPro"/>
</dbReference>
<keyword evidence="1" id="KW-0805">Transcription regulation</keyword>
<evidence type="ECO:0000256" key="1">
    <source>
        <dbReference type="ARBA" id="ARBA00023015"/>
    </source>
</evidence>
<keyword evidence="2" id="KW-0238">DNA-binding</keyword>
<dbReference type="Pfam" id="PF00010">
    <property type="entry name" value="HLH"/>
    <property type="match status" value="1"/>
</dbReference>
<dbReference type="SMART" id="SM00353">
    <property type="entry name" value="HLH"/>
    <property type="match status" value="1"/>
</dbReference>
<dbReference type="SUPFAM" id="SSF47459">
    <property type="entry name" value="HLH, helix-loop-helix DNA-binding domain"/>
    <property type="match status" value="1"/>
</dbReference>
<dbReference type="PANTHER" id="PTHR10328:SF3">
    <property type="entry name" value="PROTEIN MAX"/>
    <property type="match status" value="1"/>
</dbReference>
<evidence type="ECO:0000256" key="2">
    <source>
        <dbReference type="ARBA" id="ARBA00023125"/>
    </source>
</evidence>
<comment type="caution">
    <text evidence="8">The sequence shown here is derived from an EMBL/GenBank/DDBJ whole genome shotgun (WGS) entry which is preliminary data.</text>
</comment>
<dbReference type="InterPro" id="IPR036638">
    <property type="entry name" value="HLH_DNA-bd_sf"/>
</dbReference>
<feature type="compositionally biased region" description="Basic and acidic residues" evidence="6">
    <location>
        <begin position="45"/>
        <end position="65"/>
    </location>
</feature>
<organism evidence="8 9">
    <name type="scientific">Thelephora terrestris</name>
    <dbReference type="NCBI Taxonomy" id="56493"/>
    <lineage>
        <taxon>Eukaryota</taxon>
        <taxon>Fungi</taxon>
        <taxon>Dikarya</taxon>
        <taxon>Basidiomycota</taxon>
        <taxon>Agaricomycotina</taxon>
        <taxon>Agaricomycetes</taxon>
        <taxon>Thelephorales</taxon>
        <taxon>Thelephoraceae</taxon>
        <taxon>Thelephora</taxon>
    </lineage>
</organism>
<evidence type="ECO:0000259" key="7">
    <source>
        <dbReference type="PROSITE" id="PS50888"/>
    </source>
</evidence>
<dbReference type="CDD" id="cd00083">
    <property type="entry name" value="bHLH_SF"/>
    <property type="match status" value="1"/>
</dbReference>
<evidence type="ECO:0000313" key="9">
    <source>
        <dbReference type="Proteomes" id="UP000736335"/>
    </source>
</evidence>
<evidence type="ECO:0000256" key="6">
    <source>
        <dbReference type="SAM" id="MobiDB-lite"/>
    </source>
</evidence>
<keyword evidence="9" id="KW-1185">Reference proteome</keyword>
<name>A0A9P6LBL9_9AGAM</name>
<dbReference type="AlphaFoldDB" id="A0A9P6LBL9"/>
<proteinExistence type="predicted"/>
<sequence length="449" mass="48445">MAASPSAHSSSLTPSSISQPLSEVSHPGSNSATIPPAPARKGKPNRRENTAERRATHSAAERRRRETLNSRFLDLAALLPNLSRIPRPSKSSIVNLSIAHIHASRHHRLIAARELRIFKAETDALRRELNEWRDRSGIPRLEEPARGDGFRSVLNGEVVVVLPTGQQEDDQNMEDDEDDFHARSSEDVEDVACAVVVNTIKRSTSPTSAPSPPSHQFVHNAPPLLVQQNCVVQPLSQQAGGGSQLYRAHSQLVPGCQHTHTVSPQHFPPGCPLIATHQSPASYENPATIYDGCCPSRFGYNVPQSHSDGQLPPHILAQLAAEADQKATPGWYSNPTCQFTPPNSSGGTSPFSSPFNGGLSNGFPISQQPRYMEQDTREATALEVGEAPLETTNCLAAHQSSSRGLQSFGGGPSSERIGNIVPTVASQILRVLVHPDSLDGEMTKHGVWG</sequence>
<protein>
    <recommendedName>
        <fullName evidence="7">BHLH domain-containing protein</fullName>
    </recommendedName>
</protein>
<evidence type="ECO:0000256" key="3">
    <source>
        <dbReference type="ARBA" id="ARBA00023159"/>
    </source>
</evidence>
<dbReference type="PANTHER" id="PTHR10328">
    <property type="entry name" value="PROTEIN MAX MYC-ASSOCIATED FACTOR X"/>
    <property type="match status" value="1"/>
</dbReference>
<feature type="domain" description="BHLH" evidence="7">
    <location>
        <begin position="52"/>
        <end position="104"/>
    </location>
</feature>
<evidence type="ECO:0000256" key="5">
    <source>
        <dbReference type="ARBA" id="ARBA00023242"/>
    </source>
</evidence>
<dbReference type="GO" id="GO:0003700">
    <property type="term" value="F:DNA-binding transcription factor activity"/>
    <property type="evidence" value="ECO:0007669"/>
    <property type="project" value="TreeGrafter"/>
</dbReference>
<dbReference type="Gene3D" id="4.10.280.10">
    <property type="entry name" value="Helix-loop-helix DNA-binding domain"/>
    <property type="match status" value="1"/>
</dbReference>
<keyword evidence="5" id="KW-0539">Nucleus</keyword>
<feature type="compositionally biased region" description="Low complexity" evidence="6">
    <location>
        <begin position="1"/>
        <end position="22"/>
    </location>
</feature>
<keyword evidence="3" id="KW-0010">Activator</keyword>
<reference evidence="8" key="1">
    <citation type="journal article" date="2020" name="Nat. Commun.">
        <title>Large-scale genome sequencing of mycorrhizal fungi provides insights into the early evolution of symbiotic traits.</title>
        <authorList>
            <person name="Miyauchi S."/>
            <person name="Kiss E."/>
            <person name="Kuo A."/>
            <person name="Drula E."/>
            <person name="Kohler A."/>
            <person name="Sanchez-Garcia M."/>
            <person name="Morin E."/>
            <person name="Andreopoulos B."/>
            <person name="Barry K.W."/>
            <person name="Bonito G."/>
            <person name="Buee M."/>
            <person name="Carver A."/>
            <person name="Chen C."/>
            <person name="Cichocki N."/>
            <person name="Clum A."/>
            <person name="Culley D."/>
            <person name="Crous P.W."/>
            <person name="Fauchery L."/>
            <person name="Girlanda M."/>
            <person name="Hayes R.D."/>
            <person name="Keri Z."/>
            <person name="LaButti K."/>
            <person name="Lipzen A."/>
            <person name="Lombard V."/>
            <person name="Magnuson J."/>
            <person name="Maillard F."/>
            <person name="Murat C."/>
            <person name="Nolan M."/>
            <person name="Ohm R.A."/>
            <person name="Pangilinan J."/>
            <person name="Pereira M.F."/>
            <person name="Perotto S."/>
            <person name="Peter M."/>
            <person name="Pfister S."/>
            <person name="Riley R."/>
            <person name="Sitrit Y."/>
            <person name="Stielow J.B."/>
            <person name="Szollosi G."/>
            <person name="Zifcakova L."/>
            <person name="Stursova M."/>
            <person name="Spatafora J.W."/>
            <person name="Tedersoo L."/>
            <person name="Vaario L.M."/>
            <person name="Yamada A."/>
            <person name="Yan M."/>
            <person name="Wang P."/>
            <person name="Xu J."/>
            <person name="Bruns T."/>
            <person name="Baldrian P."/>
            <person name="Vilgalys R."/>
            <person name="Dunand C."/>
            <person name="Henrissat B."/>
            <person name="Grigoriev I.V."/>
            <person name="Hibbett D."/>
            <person name="Nagy L.G."/>
            <person name="Martin F.M."/>
        </authorList>
    </citation>
    <scope>NUCLEOTIDE SEQUENCE</scope>
    <source>
        <strain evidence="8">UH-Tt-Lm1</strain>
    </source>
</reference>
<evidence type="ECO:0000313" key="8">
    <source>
        <dbReference type="EMBL" id="KAF9791000.1"/>
    </source>
</evidence>
<dbReference type="Proteomes" id="UP000736335">
    <property type="component" value="Unassembled WGS sequence"/>
</dbReference>
<keyword evidence="4" id="KW-0804">Transcription</keyword>
<dbReference type="OrthoDB" id="8964853at2759"/>
<feature type="region of interest" description="Disordered" evidence="6">
    <location>
        <begin position="1"/>
        <end position="65"/>
    </location>
</feature>
<dbReference type="GO" id="GO:0045944">
    <property type="term" value="P:positive regulation of transcription by RNA polymerase II"/>
    <property type="evidence" value="ECO:0007669"/>
    <property type="project" value="TreeGrafter"/>
</dbReference>
<gene>
    <name evidence="8" type="ORF">BJ322DRAFT_1216527</name>
</gene>
<dbReference type="GO" id="GO:0090575">
    <property type="term" value="C:RNA polymerase II transcription regulator complex"/>
    <property type="evidence" value="ECO:0007669"/>
    <property type="project" value="TreeGrafter"/>
</dbReference>
<dbReference type="InterPro" id="IPR011598">
    <property type="entry name" value="bHLH_dom"/>
</dbReference>
<reference evidence="8" key="2">
    <citation type="submission" date="2020-11" db="EMBL/GenBank/DDBJ databases">
        <authorList>
            <consortium name="DOE Joint Genome Institute"/>
            <person name="Kuo A."/>
            <person name="Miyauchi S."/>
            <person name="Kiss E."/>
            <person name="Drula E."/>
            <person name="Kohler A."/>
            <person name="Sanchez-Garcia M."/>
            <person name="Andreopoulos B."/>
            <person name="Barry K.W."/>
            <person name="Bonito G."/>
            <person name="Buee M."/>
            <person name="Carver A."/>
            <person name="Chen C."/>
            <person name="Cichocki N."/>
            <person name="Clum A."/>
            <person name="Culley D."/>
            <person name="Crous P.W."/>
            <person name="Fauchery L."/>
            <person name="Girlanda M."/>
            <person name="Hayes R."/>
            <person name="Keri Z."/>
            <person name="Labutti K."/>
            <person name="Lipzen A."/>
            <person name="Lombard V."/>
            <person name="Magnuson J."/>
            <person name="Maillard F."/>
            <person name="Morin E."/>
            <person name="Murat C."/>
            <person name="Nolan M."/>
            <person name="Ohm R."/>
            <person name="Pangilinan J."/>
            <person name="Pereira M."/>
            <person name="Perotto S."/>
            <person name="Peter M."/>
            <person name="Riley R."/>
            <person name="Sitrit Y."/>
            <person name="Stielow B."/>
            <person name="Szollosi G."/>
            <person name="Zifcakova L."/>
            <person name="Stursova M."/>
            <person name="Spatafora J.W."/>
            <person name="Tedersoo L."/>
            <person name="Vaario L.-M."/>
            <person name="Yamada A."/>
            <person name="Yan M."/>
            <person name="Wang P."/>
            <person name="Xu J."/>
            <person name="Bruns T."/>
            <person name="Baldrian P."/>
            <person name="Vilgalys R."/>
            <person name="Henrissat B."/>
            <person name="Grigoriev I.V."/>
            <person name="Hibbett D."/>
            <person name="Nagy L.G."/>
            <person name="Martin F.M."/>
        </authorList>
    </citation>
    <scope>NUCLEOTIDE SEQUENCE</scope>
    <source>
        <strain evidence="8">UH-Tt-Lm1</strain>
    </source>
</reference>
<accession>A0A9P6LBL9</accession>
<dbReference type="GO" id="GO:0003677">
    <property type="term" value="F:DNA binding"/>
    <property type="evidence" value="ECO:0007669"/>
    <property type="project" value="UniProtKB-KW"/>
</dbReference>
<dbReference type="EMBL" id="WIUZ02000002">
    <property type="protein sequence ID" value="KAF9791000.1"/>
    <property type="molecule type" value="Genomic_DNA"/>
</dbReference>
<evidence type="ECO:0000256" key="4">
    <source>
        <dbReference type="ARBA" id="ARBA00023163"/>
    </source>
</evidence>